<evidence type="ECO:0000313" key="8">
    <source>
        <dbReference type="EMBL" id="MFD0861096.1"/>
    </source>
</evidence>
<keyword evidence="7" id="KW-0813">Transport</keyword>
<evidence type="ECO:0000256" key="3">
    <source>
        <dbReference type="ARBA" id="ARBA00022475"/>
    </source>
</evidence>
<reference evidence="9" key="1">
    <citation type="journal article" date="2019" name="Int. J. Syst. Evol. Microbiol.">
        <title>The Global Catalogue of Microorganisms (GCM) 10K type strain sequencing project: providing services to taxonomists for standard genome sequencing and annotation.</title>
        <authorList>
            <consortium name="The Broad Institute Genomics Platform"/>
            <consortium name="The Broad Institute Genome Sequencing Center for Infectious Disease"/>
            <person name="Wu L."/>
            <person name="Ma J."/>
        </authorList>
    </citation>
    <scope>NUCLEOTIDE SEQUENCE [LARGE SCALE GENOMIC DNA]</scope>
    <source>
        <strain evidence="9">CCUG 62952</strain>
    </source>
</reference>
<keyword evidence="6" id="KW-0472">Membrane</keyword>
<keyword evidence="5" id="KW-1133">Transmembrane helix</keyword>
<dbReference type="Proteomes" id="UP001596978">
    <property type="component" value="Unassembled WGS sequence"/>
</dbReference>
<evidence type="ECO:0000256" key="7">
    <source>
        <dbReference type="RuleBase" id="RU003879"/>
    </source>
</evidence>
<evidence type="ECO:0000256" key="5">
    <source>
        <dbReference type="ARBA" id="ARBA00022989"/>
    </source>
</evidence>
<sequence>MARRGIPEVNAGSMADIAFLLLIFFLVTTTIETNSGINRKLPPKQEEEPEEVIIKQKNIFTVVVNKDGRLLVEEELMDIKDLRAAAVAFLDNGGGEGEKGNRCDYCKGARDPESSDHPNKAIISLQNDRETKYETYIAVTNELVAAYNELRDREAMRIFNTKFTAMDAEYQAGKTSQERKDILKPKIERIQEMYPQKLSEAEPRKNN</sequence>
<dbReference type="RefSeq" id="WP_386403470.1">
    <property type="nucleotide sequence ID" value="NZ_JBHTJH010000003.1"/>
</dbReference>
<keyword evidence="7" id="KW-0653">Protein transport</keyword>
<organism evidence="8 9">
    <name type="scientific">Sungkyunkwania multivorans</name>
    <dbReference type="NCBI Taxonomy" id="1173618"/>
    <lineage>
        <taxon>Bacteria</taxon>
        <taxon>Pseudomonadati</taxon>
        <taxon>Bacteroidota</taxon>
        <taxon>Flavobacteriia</taxon>
        <taxon>Flavobacteriales</taxon>
        <taxon>Flavobacteriaceae</taxon>
        <taxon>Sungkyunkwania</taxon>
    </lineage>
</organism>
<name>A0ABW3CTK2_9FLAO</name>
<evidence type="ECO:0000256" key="4">
    <source>
        <dbReference type="ARBA" id="ARBA00022692"/>
    </source>
</evidence>
<dbReference type="PANTHER" id="PTHR30558:SF3">
    <property type="entry name" value="BIOPOLYMER TRANSPORT PROTEIN EXBD-RELATED"/>
    <property type="match status" value="1"/>
</dbReference>
<evidence type="ECO:0000256" key="1">
    <source>
        <dbReference type="ARBA" id="ARBA00004162"/>
    </source>
</evidence>
<keyword evidence="4 7" id="KW-0812">Transmembrane</keyword>
<comment type="similarity">
    <text evidence="2 7">Belongs to the ExbD/TolR family.</text>
</comment>
<proteinExistence type="inferred from homology"/>
<dbReference type="Pfam" id="PF02472">
    <property type="entry name" value="ExbD"/>
    <property type="match status" value="1"/>
</dbReference>
<comment type="subcellular location">
    <subcellularLocation>
        <location evidence="1">Cell membrane</location>
        <topology evidence="1">Single-pass membrane protein</topology>
    </subcellularLocation>
    <subcellularLocation>
        <location evidence="7">Cell membrane</location>
        <topology evidence="7">Single-pass type II membrane protein</topology>
    </subcellularLocation>
</comment>
<protein>
    <submittedName>
        <fullName evidence="8">ExbD/TolR family protein</fullName>
    </submittedName>
</protein>
<evidence type="ECO:0000256" key="6">
    <source>
        <dbReference type="ARBA" id="ARBA00023136"/>
    </source>
</evidence>
<keyword evidence="9" id="KW-1185">Reference proteome</keyword>
<evidence type="ECO:0000256" key="2">
    <source>
        <dbReference type="ARBA" id="ARBA00005811"/>
    </source>
</evidence>
<evidence type="ECO:0000313" key="9">
    <source>
        <dbReference type="Proteomes" id="UP001596978"/>
    </source>
</evidence>
<accession>A0ABW3CTK2</accession>
<gene>
    <name evidence="8" type="ORF">ACFQ1M_02655</name>
</gene>
<dbReference type="EMBL" id="JBHTJH010000003">
    <property type="protein sequence ID" value="MFD0861096.1"/>
    <property type="molecule type" value="Genomic_DNA"/>
</dbReference>
<dbReference type="InterPro" id="IPR003400">
    <property type="entry name" value="ExbD"/>
</dbReference>
<dbReference type="PANTHER" id="PTHR30558">
    <property type="entry name" value="EXBD MEMBRANE COMPONENT OF PMF-DRIVEN MACROMOLECULE IMPORT SYSTEM"/>
    <property type="match status" value="1"/>
</dbReference>
<comment type="caution">
    <text evidence="8">The sequence shown here is derived from an EMBL/GenBank/DDBJ whole genome shotgun (WGS) entry which is preliminary data.</text>
</comment>
<keyword evidence="3" id="KW-1003">Cell membrane</keyword>